<evidence type="ECO:0000313" key="2">
    <source>
        <dbReference type="Proteomes" id="UP000326380"/>
    </source>
</evidence>
<comment type="caution">
    <text evidence="1">The sequence shown here is derived from an EMBL/GenBank/DDBJ whole genome shotgun (WGS) entry which is preliminary data.</text>
</comment>
<reference evidence="1 2" key="1">
    <citation type="submission" date="2019-09" db="EMBL/GenBank/DDBJ databases">
        <title>Genome sequence of Hymenobacter sp. M3.</title>
        <authorList>
            <person name="Srinivasan S."/>
        </authorList>
    </citation>
    <scope>NUCLEOTIDE SEQUENCE [LARGE SCALE GENOMIC DNA]</scope>
    <source>
        <strain evidence="1 2">M3</strain>
    </source>
</reference>
<gene>
    <name evidence="1" type="ORF">F0P96_04900</name>
</gene>
<dbReference type="EMBL" id="VTWU01000002">
    <property type="protein sequence ID" value="KAA9338188.1"/>
    <property type="molecule type" value="Genomic_DNA"/>
</dbReference>
<proteinExistence type="predicted"/>
<name>A0A7L5A263_9BACT</name>
<dbReference type="RefSeq" id="WP_151077713.1">
    <property type="nucleotide sequence ID" value="NZ_CP047647.1"/>
</dbReference>
<dbReference type="Proteomes" id="UP000326380">
    <property type="component" value="Unassembled WGS sequence"/>
</dbReference>
<evidence type="ECO:0000313" key="1">
    <source>
        <dbReference type="EMBL" id="KAA9338188.1"/>
    </source>
</evidence>
<protein>
    <submittedName>
        <fullName evidence="1">Uncharacterized protein</fullName>
    </submittedName>
</protein>
<keyword evidence="2" id="KW-1185">Reference proteome</keyword>
<accession>A0A7L5A263</accession>
<organism evidence="1 2">
    <name type="scientific">Hymenobacter busanensis</name>
    <dbReference type="NCBI Taxonomy" id="2607656"/>
    <lineage>
        <taxon>Bacteria</taxon>
        <taxon>Pseudomonadati</taxon>
        <taxon>Bacteroidota</taxon>
        <taxon>Cytophagia</taxon>
        <taxon>Cytophagales</taxon>
        <taxon>Hymenobacteraceae</taxon>
        <taxon>Hymenobacter</taxon>
    </lineage>
</organism>
<sequence>MKIVLRSALLVALLGMRTVGFAAADNPINKAISESATQGALTVTLYLTDALHLSQTQTWAVRECTRTELQQLAVASENASTPDAALQAHQQYDAAMQRILTPAQYTHFLQIERTAPMTAAVSRVLASR</sequence>
<dbReference type="AlphaFoldDB" id="A0A7L5A263"/>